<evidence type="ECO:0000313" key="5">
    <source>
        <dbReference type="EMBL" id="CAD6214930.1"/>
    </source>
</evidence>
<dbReference type="InterPro" id="IPR003245">
    <property type="entry name" value="Phytocyanin_dom"/>
</dbReference>
<evidence type="ECO:0000256" key="1">
    <source>
        <dbReference type="ARBA" id="ARBA00022723"/>
    </source>
</evidence>
<feature type="chain" id="PRO_5033057010" description="Phytocyanin domain-containing protein" evidence="3">
    <location>
        <begin position="30"/>
        <end position="128"/>
    </location>
</feature>
<dbReference type="FunFam" id="2.60.40.420:FF:000003">
    <property type="entry name" value="Blue copper"/>
    <property type="match status" value="1"/>
</dbReference>
<evidence type="ECO:0000256" key="2">
    <source>
        <dbReference type="ARBA" id="ARBA00023180"/>
    </source>
</evidence>
<evidence type="ECO:0000256" key="3">
    <source>
        <dbReference type="SAM" id="SignalP"/>
    </source>
</evidence>
<keyword evidence="1" id="KW-0479">Metal-binding</keyword>
<sequence>MDCRKTLLVAAGMATIAAAAALLPTTASAATYTVGDGSGWDVAIDYDAWASGKKFKVGDTLVFRYNAGQDVVVVDEQSYNDCATPNNAPVLTSGNAVAVKLGQSGKYFFICDAEGECASGMKVAINVH</sequence>
<accession>A0A811N3J8</accession>
<keyword evidence="6" id="KW-1185">Reference proteome</keyword>
<feature type="domain" description="Phytocyanin" evidence="4">
    <location>
        <begin position="30"/>
        <end position="128"/>
    </location>
</feature>
<dbReference type="Gene3D" id="2.60.40.420">
    <property type="entry name" value="Cupredoxins - blue copper proteins"/>
    <property type="match status" value="1"/>
</dbReference>
<protein>
    <recommendedName>
        <fullName evidence="4">Phytocyanin domain-containing protein</fullName>
    </recommendedName>
</protein>
<dbReference type="PROSITE" id="PS51318">
    <property type="entry name" value="TAT"/>
    <property type="match status" value="1"/>
</dbReference>
<dbReference type="InterPro" id="IPR039391">
    <property type="entry name" value="Phytocyanin-like"/>
</dbReference>
<gene>
    <name evidence="5" type="ORF">NCGR_LOCUS10215</name>
</gene>
<reference evidence="5" key="1">
    <citation type="submission" date="2020-10" db="EMBL/GenBank/DDBJ databases">
        <authorList>
            <person name="Han B."/>
            <person name="Lu T."/>
            <person name="Zhao Q."/>
            <person name="Huang X."/>
            <person name="Zhao Y."/>
        </authorList>
    </citation>
    <scope>NUCLEOTIDE SEQUENCE</scope>
</reference>
<keyword evidence="2" id="KW-0325">Glycoprotein</keyword>
<dbReference type="GO" id="GO:0005886">
    <property type="term" value="C:plasma membrane"/>
    <property type="evidence" value="ECO:0007669"/>
    <property type="project" value="TreeGrafter"/>
</dbReference>
<evidence type="ECO:0000313" key="6">
    <source>
        <dbReference type="Proteomes" id="UP000604825"/>
    </source>
</evidence>
<feature type="signal peptide" evidence="3">
    <location>
        <begin position="1"/>
        <end position="29"/>
    </location>
</feature>
<comment type="caution">
    <text evidence="5">The sequence shown here is derived from an EMBL/GenBank/DDBJ whole genome shotgun (WGS) entry which is preliminary data.</text>
</comment>
<dbReference type="CDD" id="cd04216">
    <property type="entry name" value="Phytocyanin"/>
    <property type="match status" value="1"/>
</dbReference>
<dbReference type="InterPro" id="IPR008972">
    <property type="entry name" value="Cupredoxin"/>
</dbReference>
<dbReference type="InterPro" id="IPR006311">
    <property type="entry name" value="TAT_signal"/>
</dbReference>
<dbReference type="GO" id="GO:0009055">
    <property type="term" value="F:electron transfer activity"/>
    <property type="evidence" value="ECO:0007669"/>
    <property type="project" value="InterPro"/>
</dbReference>
<dbReference type="OrthoDB" id="687943at2759"/>
<dbReference type="PANTHER" id="PTHR33021">
    <property type="entry name" value="BLUE COPPER PROTEIN"/>
    <property type="match status" value="1"/>
</dbReference>
<dbReference type="GO" id="GO:0046872">
    <property type="term" value="F:metal ion binding"/>
    <property type="evidence" value="ECO:0007669"/>
    <property type="project" value="UniProtKB-KW"/>
</dbReference>
<dbReference type="SUPFAM" id="SSF49503">
    <property type="entry name" value="Cupredoxins"/>
    <property type="match status" value="1"/>
</dbReference>
<proteinExistence type="predicted"/>
<name>A0A811N3J8_9POAL</name>
<dbReference type="EMBL" id="CAJGYO010000002">
    <property type="protein sequence ID" value="CAD6214930.1"/>
    <property type="molecule type" value="Genomic_DNA"/>
</dbReference>
<dbReference type="Proteomes" id="UP000604825">
    <property type="component" value="Unassembled WGS sequence"/>
</dbReference>
<dbReference type="AlphaFoldDB" id="A0A811N3J8"/>
<organism evidence="5 6">
    <name type="scientific">Miscanthus lutarioriparius</name>
    <dbReference type="NCBI Taxonomy" id="422564"/>
    <lineage>
        <taxon>Eukaryota</taxon>
        <taxon>Viridiplantae</taxon>
        <taxon>Streptophyta</taxon>
        <taxon>Embryophyta</taxon>
        <taxon>Tracheophyta</taxon>
        <taxon>Spermatophyta</taxon>
        <taxon>Magnoliopsida</taxon>
        <taxon>Liliopsida</taxon>
        <taxon>Poales</taxon>
        <taxon>Poaceae</taxon>
        <taxon>PACMAD clade</taxon>
        <taxon>Panicoideae</taxon>
        <taxon>Andropogonodae</taxon>
        <taxon>Andropogoneae</taxon>
        <taxon>Saccharinae</taxon>
        <taxon>Miscanthus</taxon>
    </lineage>
</organism>
<dbReference type="PANTHER" id="PTHR33021:SF346">
    <property type="entry name" value="OS03G0791300 PROTEIN"/>
    <property type="match status" value="1"/>
</dbReference>
<dbReference type="Pfam" id="PF02298">
    <property type="entry name" value="Cu_bind_like"/>
    <property type="match status" value="1"/>
</dbReference>
<keyword evidence="3" id="KW-0732">Signal</keyword>
<dbReference type="PROSITE" id="PS51485">
    <property type="entry name" value="PHYTOCYANIN"/>
    <property type="match status" value="1"/>
</dbReference>
<evidence type="ECO:0000259" key="4">
    <source>
        <dbReference type="PROSITE" id="PS51485"/>
    </source>
</evidence>